<dbReference type="EMBL" id="CVMT01000001">
    <property type="protein sequence ID" value="CRG84400.1"/>
    <property type="molecule type" value="Genomic_DNA"/>
</dbReference>
<dbReference type="Gene3D" id="2.60.200.30">
    <property type="entry name" value="Probable inorganic polyphosphate/atp-NAD kinase, domain 2"/>
    <property type="match status" value="1"/>
</dbReference>
<proteinExistence type="inferred from homology"/>
<dbReference type="HAMAP" id="MF_00361">
    <property type="entry name" value="NAD_kinase"/>
    <property type="match status" value="1"/>
</dbReference>
<feature type="region of interest" description="Disordered" evidence="6">
    <location>
        <begin position="1"/>
        <end position="59"/>
    </location>
</feature>
<evidence type="ECO:0000256" key="1">
    <source>
        <dbReference type="ARBA" id="ARBA00010995"/>
    </source>
</evidence>
<dbReference type="InterPro" id="IPR002504">
    <property type="entry name" value="NADK"/>
</dbReference>
<organism evidence="7 8">
    <name type="scientific">Talaromyces islandicus</name>
    <name type="common">Penicillium islandicum</name>
    <dbReference type="NCBI Taxonomy" id="28573"/>
    <lineage>
        <taxon>Eukaryota</taxon>
        <taxon>Fungi</taxon>
        <taxon>Dikarya</taxon>
        <taxon>Ascomycota</taxon>
        <taxon>Pezizomycotina</taxon>
        <taxon>Eurotiomycetes</taxon>
        <taxon>Eurotiomycetidae</taxon>
        <taxon>Eurotiales</taxon>
        <taxon>Trichocomaceae</taxon>
        <taxon>Talaromyces</taxon>
        <taxon>Talaromyces sect. Islandici</taxon>
    </lineage>
</organism>
<evidence type="ECO:0000256" key="3">
    <source>
        <dbReference type="ARBA" id="ARBA00022777"/>
    </source>
</evidence>
<keyword evidence="4" id="KW-0521">NADP</keyword>
<dbReference type="Pfam" id="PF20143">
    <property type="entry name" value="NAD_kinase_C"/>
    <property type="match status" value="1"/>
</dbReference>
<dbReference type="Proteomes" id="UP000054383">
    <property type="component" value="Unassembled WGS sequence"/>
</dbReference>
<keyword evidence="3" id="KW-0418">Kinase</keyword>
<dbReference type="FunFam" id="3.40.50.10330:FF:000029">
    <property type="entry name" value="NAD+ kinase, putative"/>
    <property type="match status" value="1"/>
</dbReference>
<feature type="compositionally biased region" description="Polar residues" evidence="6">
    <location>
        <begin position="19"/>
        <end position="30"/>
    </location>
</feature>
<dbReference type="Gene3D" id="3.40.50.10330">
    <property type="entry name" value="Probable inorganic polyphosphate/atp-NAD kinase, domain 1"/>
    <property type="match status" value="1"/>
</dbReference>
<dbReference type="GO" id="GO:0003951">
    <property type="term" value="F:NAD+ kinase activity"/>
    <property type="evidence" value="ECO:0007669"/>
    <property type="project" value="InterPro"/>
</dbReference>
<dbReference type="PANTHER" id="PTHR20275:SF11">
    <property type="entry name" value="KINASE, PUTATIVE (AFU_ORTHOLOGUE AFUA_5G12870)-RELATED"/>
    <property type="match status" value="1"/>
</dbReference>
<evidence type="ECO:0008006" key="9">
    <source>
        <dbReference type="Google" id="ProtNLM"/>
    </source>
</evidence>
<keyword evidence="8" id="KW-1185">Reference proteome</keyword>
<evidence type="ECO:0000256" key="6">
    <source>
        <dbReference type="SAM" id="MobiDB-lite"/>
    </source>
</evidence>
<evidence type="ECO:0000256" key="5">
    <source>
        <dbReference type="ARBA" id="ARBA00023027"/>
    </source>
</evidence>
<evidence type="ECO:0000256" key="2">
    <source>
        <dbReference type="ARBA" id="ARBA00022679"/>
    </source>
</evidence>
<protein>
    <recommendedName>
        <fullName evidence="9">NAD+ kinase</fullName>
    </recommendedName>
</protein>
<dbReference type="SUPFAM" id="SSF111331">
    <property type="entry name" value="NAD kinase/diacylglycerol kinase-like"/>
    <property type="match status" value="1"/>
</dbReference>
<accession>A0A0U1LMT0</accession>
<dbReference type="PANTHER" id="PTHR20275">
    <property type="entry name" value="NAD KINASE"/>
    <property type="match status" value="1"/>
</dbReference>
<evidence type="ECO:0000256" key="4">
    <source>
        <dbReference type="ARBA" id="ARBA00022857"/>
    </source>
</evidence>
<dbReference type="STRING" id="28573.A0A0U1LMT0"/>
<dbReference type="GO" id="GO:0019674">
    <property type="term" value="P:NAD+ metabolic process"/>
    <property type="evidence" value="ECO:0007669"/>
    <property type="project" value="InterPro"/>
</dbReference>
<dbReference type="OMA" id="QKAFKEW"/>
<name>A0A0U1LMT0_TALIS</name>
<gene>
    <name evidence="7" type="ORF">PISL3812_01692</name>
</gene>
<dbReference type="Pfam" id="PF01513">
    <property type="entry name" value="NAD_kinase"/>
    <property type="match status" value="1"/>
</dbReference>
<dbReference type="OrthoDB" id="24581at2759"/>
<dbReference type="FunFam" id="2.60.200.30:FF:000008">
    <property type="entry name" value="Putative NAD+ kinase"/>
    <property type="match status" value="1"/>
</dbReference>
<keyword evidence="5" id="KW-0520">NAD</keyword>
<dbReference type="GO" id="GO:0006741">
    <property type="term" value="P:NADP+ biosynthetic process"/>
    <property type="evidence" value="ECO:0007669"/>
    <property type="project" value="InterPro"/>
</dbReference>
<evidence type="ECO:0000313" key="8">
    <source>
        <dbReference type="Proteomes" id="UP000054383"/>
    </source>
</evidence>
<reference evidence="7 8" key="1">
    <citation type="submission" date="2015-04" db="EMBL/GenBank/DDBJ databases">
        <authorList>
            <person name="Syromyatnikov M.Y."/>
            <person name="Popov V.N."/>
        </authorList>
    </citation>
    <scope>NUCLEOTIDE SEQUENCE [LARGE SCALE GENOMIC DNA]</scope>
    <source>
        <strain evidence="7">WF-38-12</strain>
    </source>
</reference>
<sequence length="521" mass="58144">MAQRSGGLKFSVEDFTHGEQGSETESQNQVEIVFSPDSNHRRKSSLVSSDDPRIRHRRSESYDKNTACFVHSLLNGEWNAPVGDDEEGGVGGQELDEQIKKPVDIGMTVKDSDLSDYDRVAVVDYASRLSEQTAPAMVHSRHLTKRQLSDMAWNVRKLSKRLGSIKLKLTVKSVFLVTKAHDESLVSLTRELTQWLLSKERGTLYTVYVQESMRHNAEFNGDGLIQDEPSAQDRLKYWNSKLSADRPQMFDFVITLGGDGTVLYTSWLFQRIVPPVLSFSLGSLGFLTKFDFSTYQETLTKAFRDGVAISLRLRFECTIMRSNPNRVPALGEGGSVVKKDLVEELIGEEVGDTLTHTPDKVFEILNDVVVDRGPNPTMSTIELFGDDEHFTTVQADGICISTPTGSTAYNLAAGGALSHPENPVILVTAICAHTLSFRPIILPDTIVLRMGVPYDARTTSWASFDGRERVELHPGDYVTVSASRYPFANVLPAGRRSEDWVQSISKTLNWNSRQRQKAFTK</sequence>
<dbReference type="InterPro" id="IPR017437">
    <property type="entry name" value="ATP-NAD_kinase_PpnK-typ_C"/>
</dbReference>
<dbReference type="AlphaFoldDB" id="A0A0U1LMT0"/>
<comment type="similarity">
    <text evidence="1">Belongs to the NAD kinase family.</text>
</comment>
<dbReference type="InterPro" id="IPR017438">
    <property type="entry name" value="ATP-NAD_kinase_N"/>
</dbReference>
<dbReference type="InterPro" id="IPR016064">
    <property type="entry name" value="NAD/diacylglycerol_kinase_sf"/>
</dbReference>
<evidence type="ECO:0000313" key="7">
    <source>
        <dbReference type="EMBL" id="CRG84400.1"/>
    </source>
</evidence>
<keyword evidence="2" id="KW-0808">Transferase</keyword>